<evidence type="ECO:0000313" key="3">
    <source>
        <dbReference type="Proteomes" id="UP000822688"/>
    </source>
</evidence>
<keyword evidence="3" id="KW-1185">Reference proteome</keyword>
<gene>
    <name evidence="2" type="ORF">KC19_4G180200</name>
</gene>
<proteinExistence type="predicted"/>
<feature type="region of interest" description="Disordered" evidence="1">
    <location>
        <begin position="137"/>
        <end position="209"/>
    </location>
</feature>
<protein>
    <submittedName>
        <fullName evidence="2">Uncharacterized protein</fullName>
    </submittedName>
</protein>
<dbReference type="AlphaFoldDB" id="A0A8T0IDF3"/>
<comment type="caution">
    <text evidence="2">The sequence shown here is derived from an EMBL/GenBank/DDBJ whole genome shotgun (WGS) entry which is preliminary data.</text>
</comment>
<dbReference type="EMBL" id="CM026424">
    <property type="protein sequence ID" value="KAG0580533.1"/>
    <property type="molecule type" value="Genomic_DNA"/>
</dbReference>
<dbReference type="Proteomes" id="UP000822688">
    <property type="component" value="Chromosome 4"/>
</dbReference>
<feature type="compositionally biased region" description="Pro residues" evidence="1">
    <location>
        <begin position="190"/>
        <end position="209"/>
    </location>
</feature>
<evidence type="ECO:0000256" key="1">
    <source>
        <dbReference type="SAM" id="MobiDB-lite"/>
    </source>
</evidence>
<reference evidence="2" key="1">
    <citation type="submission" date="2020-06" db="EMBL/GenBank/DDBJ databases">
        <title>WGS assembly of Ceratodon purpureus strain R40.</title>
        <authorList>
            <person name="Carey S.B."/>
            <person name="Jenkins J."/>
            <person name="Shu S."/>
            <person name="Lovell J.T."/>
            <person name="Sreedasyam A."/>
            <person name="Maumus F."/>
            <person name="Tiley G.P."/>
            <person name="Fernandez-Pozo N."/>
            <person name="Barry K."/>
            <person name="Chen C."/>
            <person name="Wang M."/>
            <person name="Lipzen A."/>
            <person name="Daum C."/>
            <person name="Saski C.A."/>
            <person name="Payton A.C."/>
            <person name="Mcbreen J.C."/>
            <person name="Conrad R.E."/>
            <person name="Kollar L.M."/>
            <person name="Olsson S."/>
            <person name="Huttunen S."/>
            <person name="Landis J.B."/>
            <person name="Wickett N.J."/>
            <person name="Johnson M.G."/>
            <person name="Rensing S.A."/>
            <person name="Grimwood J."/>
            <person name="Schmutz J."/>
            <person name="Mcdaniel S.F."/>
        </authorList>
    </citation>
    <scope>NUCLEOTIDE SEQUENCE</scope>
    <source>
        <strain evidence="2">R40</strain>
    </source>
</reference>
<evidence type="ECO:0000313" key="2">
    <source>
        <dbReference type="EMBL" id="KAG0580533.1"/>
    </source>
</evidence>
<accession>A0A8T0IDF3</accession>
<sequence length="209" mass="25399">MKLLANKRRQSSIDVPERVHMPVRFQLPHKRRPPRLRATEQNLLPAQFRIREQPYGIQCLHYNLLTRVIKHPSDQIKVTTPCNLQQNLHNRRPHHRMTLKLLRRALLQNHSQQLACHLPPPIQLPPHNLRRRQRPRLHTLALHHAPPLRRLRNRRRHRRRRTPRHRPVPAPLLRRRRRRLPRRAPLLRPTTPPRPWHPPTLPRPPQRNR</sequence>
<feature type="compositionally biased region" description="Basic residues" evidence="1">
    <location>
        <begin position="146"/>
        <end position="182"/>
    </location>
</feature>
<name>A0A8T0IDF3_CERPU</name>
<organism evidence="2 3">
    <name type="scientific">Ceratodon purpureus</name>
    <name type="common">Fire moss</name>
    <name type="synonym">Dicranum purpureum</name>
    <dbReference type="NCBI Taxonomy" id="3225"/>
    <lineage>
        <taxon>Eukaryota</taxon>
        <taxon>Viridiplantae</taxon>
        <taxon>Streptophyta</taxon>
        <taxon>Embryophyta</taxon>
        <taxon>Bryophyta</taxon>
        <taxon>Bryophytina</taxon>
        <taxon>Bryopsida</taxon>
        <taxon>Dicranidae</taxon>
        <taxon>Pseudoditrichales</taxon>
        <taxon>Ditrichaceae</taxon>
        <taxon>Ceratodon</taxon>
    </lineage>
</organism>